<feature type="compositionally biased region" description="Low complexity" evidence="1">
    <location>
        <begin position="369"/>
        <end position="385"/>
    </location>
</feature>
<evidence type="ECO:0000256" key="2">
    <source>
        <dbReference type="SAM" id="SignalP"/>
    </source>
</evidence>
<feature type="domain" description="Phytase-like" evidence="3">
    <location>
        <begin position="72"/>
        <end position="332"/>
    </location>
</feature>
<reference evidence="4 5" key="1">
    <citation type="journal article" date="2011" name="Stand. Genomic Sci.">
        <title>Complete genome sequence of Parvibaculum lavamentivorans type strain (DS-1(T)).</title>
        <authorList>
            <person name="Schleheck D."/>
            <person name="Weiss M."/>
            <person name="Pitluck S."/>
            <person name="Bruce D."/>
            <person name="Land M.L."/>
            <person name="Han S."/>
            <person name="Saunders E."/>
            <person name="Tapia R."/>
            <person name="Detter C."/>
            <person name="Brettin T."/>
            <person name="Han J."/>
            <person name="Woyke T."/>
            <person name="Goodwin L."/>
            <person name="Pennacchio L."/>
            <person name="Nolan M."/>
            <person name="Cook A.M."/>
            <person name="Kjelleberg S."/>
            <person name="Thomas T."/>
        </authorList>
    </citation>
    <scope>NUCLEOTIDE SEQUENCE [LARGE SCALE GENOMIC DNA]</scope>
    <source>
        <strain evidence="5">DS-1 / DSM 13023 / NCIMB 13966</strain>
    </source>
</reference>
<dbReference type="AlphaFoldDB" id="A7HTU4"/>
<protein>
    <recommendedName>
        <fullName evidence="3">Phytase-like domain-containing protein</fullName>
    </recommendedName>
</protein>
<feature type="chain" id="PRO_5002710553" description="Phytase-like domain-containing protein" evidence="2">
    <location>
        <begin position="30"/>
        <end position="385"/>
    </location>
</feature>
<dbReference type="Proteomes" id="UP000006377">
    <property type="component" value="Chromosome"/>
</dbReference>
<dbReference type="InterPro" id="IPR027372">
    <property type="entry name" value="Phytase-like_dom"/>
</dbReference>
<sequence length="385" mass="41033">MRTPGQVARRLFICAALAALLAGGPLAGAQATPGAIELSTKPLLWNPDDRAETQAGKLTWAGGIAITSPLKEFGGWSGLAVSGDGTTLLSVSDEGRWFSAMLLYDERGRLSGMAEGRIAPMLGLDGEPLAGKALGDAESLVLDVGPGDPLIGDAYVGFERAHRIWRYDLANEGFAARPEQLLTQRHFGRLNPNGGIESLELLPPSAPDRAPRILAITEDSLDPRGHIKAFIADGRKISRFAVKQREPYKPTDAALLPNGDLLLLERRFSMLAGVGMQLRLIRGEDIKEDAVVDGEVLIDVGQRYSIDNMEGLAVREDGNGDLLLYMISDDNFNPLQRTLLLMFRLKAETPKLAPAEGTLTLPQSPAKDGSSGAVSPSAGAAPAPN</sequence>
<evidence type="ECO:0000256" key="1">
    <source>
        <dbReference type="SAM" id="MobiDB-lite"/>
    </source>
</evidence>
<feature type="signal peptide" evidence="2">
    <location>
        <begin position="1"/>
        <end position="29"/>
    </location>
</feature>
<dbReference type="STRING" id="402881.Plav_1708"/>
<evidence type="ECO:0000259" key="3">
    <source>
        <dbReference type="Pfam" id="PF13449"/>
    </source>
</evidence>
<dbReference type="PIRSF" id="PIRSF031900">
    <property type="entry name" value="UCP031900"/>
    <property type="match status" value="1"/>
</dbReference>
<dbReference type="eggNOG" id="COG4246">
    <property type="taxonomic scope" value="Bacteria"/>
</dbReference>
<evidence type="ECO:0000313" key="5">
    <source>
        <dbReference type="Proteomes" id="UP000006377"/>
    </source>
</evidence>
<evidence type="ECO:0000313" key="4">
    <source>
        <dbReference type="EMBL" id="ABS63327.1"/>
    </source>
</evidence>
<dbReference type="OrthoDB" id="9798693at2"/>
<proteinExistence type="predicted"/>
<dbReference type="Pfam" id="PF13449">
    <property type="entry name" value="Phytase-like"/>
    <property type="match status" value="1"/>
</dbReference>
<gene>
    <name evidence="4" type="ordered locus">Plav_1708</name>
</gene>
<keyword evidence="5" id="KW-1185">Reference proteome</keyword>
<feature type="region of interest" description="Disordered" evidence="1">
    <location>
        <begin position="354"/>
        <end position="385"/>
    </location>
</feature>
<dbReference type="KEGG" id="pla:Plav_1708"/>
<dbReference type="RefSeq" id="WP_012110619.1">
    <property type="nucleotide sequence ID" value="NC_009719.1"/>
</dbReference>
<dbReference type="InterPro" id="IPR014567">
    <property type="entry name" value="UCP031900"/>
</dbReference>
<keyword evidence="2" id="KW-0732">Signal</keyword>
<organism evidence="4 5">
    <name type="scientific">Parvibaculum lavamentivorans (strain DS-1 / DSM 13023 / NCIMB 13966)</name>
    <dbReference type="NCBI Taxonomy" id="402881"/>
    <lineage>
        <taxon>Bacteria</taxon>
        <taxon>Pseudomonadati</taxon>
        <taxon>Pseudomonadota</taxon>
        <taxon>Alphaproteobacteria</taxon>
        <taxon>Hyphomicrobiales</taxon>
        <taxon>Parvibaculaceae</taxon>
        <taxon>Parvibaculum</taxon>
    </lineage>
</organism>
<accession>A7HTU4</accession>
<dbReference type="EMBL" id="CP000774">
    <property type="protein sequence ID" value="ABS63327.1"/>
    <property type="molecule type" value="Genomic_DNA"/>
</dbReference>
<dbReference type="HOGENOM" id="CLU_059147_0_0_5"/>
<name>A7HTU4_PARL1</name>